<sequence>MKLSSMLVGGIGLQICHVLGQATQPATHSIGPVVDLGYVKYRGTTNHTAGINYFRGIQYAYPPTASLRWQAPIPIEHHNSFNGSTIYDASAISPACYMSLPKSTYTPYNESFGASLSGYSEDCLTVDVLVPVNPMDERLAVMVQIHGGSFQSGNAQVFPGDGMVNRSEGEWIRLKVEYRLGIFGFLGGSAIEEDGVLNAGLLDQRAALEWIQRNIAAFGGDPSRVTIWGGSAGGSSVAYQLIAGGAFDQPPFSAAIAEYPWFQQLLNQSEQQIQYSNVLQLSGCSSITCLRGLPVGELENLNQAVQNASVNGPGNGYGQGIYNPVVDGSFVKELPSIAFQLGHFHDVPLIVDRDAYEGVIFSDPTSTTQAEETTDAQHMFPFAGPAFFSRLYQLYPKSSFNSTFFQRQTWFGDYLINCPTYVMGFNAIERNSNRSAIWKMVFSAGTQLHGATQNFLNSATTDFPTANNQTLVEIMTSYWISFAVTHDPNTMRVKDAAYWPGYASGGNGTGANGESAGFTVQAVTYSSVGPEEDPDVSERCEFFGAHAYKVQN</sequence>
<evidence type="ECO:0000256" key="1">
    <source>
        <dbReference type="ARBA" id="ARBA00005964"/>
    </source>
</evidence>
<feature type="domain" description="Carboxylesterase type B" evidence="4">
    <location>
        <begin position="33"/>
        <end position="502"/>
    </location>
</feature>
<evidence type="ECO:0000259" key="4">
    <source>
        <dbReference type="Pfam" id="PF00135"/>
    </source>
</evidence>
<name>A0AAV9PLD8_9PEZI</name>
<evidence type="ECO:0000256" key="3">
    <source>
        <dbReference type="RuleBase" id="RU361235"/>
    </source>
</evidence>
<organism evidence="5 6">
    <name type="scientific">Saxophila tyrrhenica</name>
    <dbReference type="NCBI Taxonomy" id="1690608"/>
    <lineage>
        <taxon>Eukaryota</taxon>
        <taxon>Fungi</taxon>
        <taxon>Dikarya</taxon>
        <taxon>Ascomycota</taxon>
        <taxon>Pezizomycotina</taxon>
        <taxon>Dothideomycetes</taxon>
        <taxon>Dothideomycetidae</taxon>
        <taxon>Mycosphaerellales</taxon>
        <taxon>Extremaceae</taxon>
        <taxon>Saxophila</taxon>
    </lineage>
</organism>
<gene>
    <name evidence="5" type="ORF">LTR77_001394</name>
</gene>
<dbReference type="InterPro" id="IPR002018">
    <property type="entry name" value="CarbesteraseB"/>
</dbReference>
<dbReference type="SUPFAM" id="SSF53474">
    <property type="entry name" value="alpha/beta-Hydrolases"/>
    <property type="match status" value="1"/>
</dbReference>
<dbReference type="GeneID" id="89922742"/>
<comment type="caution">
    <text evidence="5">The sequence shown here is derived from an EMBL/GenBank/DDBJ whole genome shotgun (WGS) entry which is preliminary data.</text>
</comment>
<evidence type="ECO:0000313" key="5">
    <source>
        <dbReference type="EMBL" id="KAK5174314.1"/>
    </source>
</evidence>
<feature type="chain" id="PRO_5043095625" description="Carboxylic ester hydrolase" evidence="3">
    <location>
        <begin position="21"/>
        <end position="552"/>
    </location>
</feature>
<dbReference type="AlphaFoldDB" id="A0AAV9PLD8"/>
<dbReference type="EMBL" id="JAVRRT010000002">
    <property type="protein sequence ID" value="KAK5174314.1"/>
    <property type="molecule type" value="Genomic_DNA"/>
</dbReference>
<dbReference type="Pfam" id="PF00135">
    <property type="entry name" value="COesterase"/>
    <property type="match status" value="1"/>
</dbReference>
<reference evidence="5 6" key="1">
    <citation type="submission" date="2023-08" db="EMBL/GenBank/DDBJ databases">
        <title>Black Yeasts Isolated from many extreme environments.</title>
        <authorList>
            <person name="Coleine C."/>
            <person name="Stajich J.E."/>
            <person name="Selbmann L."/>
        </authorList>
    </citation>
    <scope>NUCLEOTIDE SEQUENCE [LARGE SCALE GENOMIC DNA]</scope>
    <source>
        <strain evidence="5 6">CCFEE 5935</strain>
    </source>
</reference>
<dbReference type="EC" id="3.1.1.-" evidence="3"/>
<keyword evidence="3" id="KW-0732">Signal</keyword>
<feature type="signal peptide" evidence="3">
    <location>
        <begin position="1"/>
        <end position="20"/>
    </location>
</feature>
<dbReference type="PANTHER" id="PTHR11559">
    <property type="entry name" value="CARBOXYLESTERASE"/>
    <property type="match status" value="1"/>
</dbReference>
<protein>
    <recommendedName>
        <fullName evidence="3">Carboxylic ester hydrolase</fullName>
        <ecNumber evidence="3">3.1.1.-</ecNumber>
    </recommendedName>
</protein>
<dbReference type="RefSeq" id="XP_064662983.1">
    <property type="nucleotide sequence ID" value="XM_064798656.1"/>
</dbReference>
<dbReference type="InterPro" id="IPR029058">
    <property type="entry name" value="AB_hydrolase_fold"/>
</dbReference>
<proteinExistence type="inferred from homology"/>
<dbReference type="PROSITE" id="PS00941">
    <property type="entry name" value="CARBOXYLESTERASE_B_2"/>
    <property type="match status" value="1"/>
</dbReference>
<dbReference type="InterPro" id="IPR019819">
    <property type="entry name" value="Carboxylesterase_B_CS"/>
</dbReference>
<evidence type="ECO:0000256" key="2">
    <source>
        <dbReference type="ARBA" id="ARBA00022801"/>
    </source>
</evidence>
<dbReference type="InterPro" id="IPR019826">
    <property type="entry name" value="Carboxylesterase_B_AS"/>
</dbReference>
<dbReference type="InterPro" id="IPR050309">
    <property type="entry name" value="Type-B_Carboxylest/Lipase"/>
</dbReference>
<comment type="similarity">
    <text evidence="1 3">Belongs to the type-B carboxylesterase/lipase family.</text>
</comment>
<accession>A0AAV9PLD8</accession>
<keyword evidence="6" id="KW-1185">Reference proteome</keyword>
<dbReference type="Proteomes" id="UP001337655">
    <property type="component" value="Unassembled WGS sequence"/>
</dbReference>
<keyword evidence="2 3" id="KW-0378">Hydrolase</keyword>
<dbReference type="Gene3D" id="3.40.50.1820">
    <property type="entry name" value="alpha/beta hydrolase"/>
    <property type="match status" value="1"/>
</dbReference>
<evidence type="ECO:0000313" key="6">
    <source>
        <dbReference type="Proteomes" id="UP001337655"/>
    </source>
</evidence>
<dbReference type="PROSITE" id="PS00122">
    <property type="entry name" value="CARBOXYLESTERASE_B_1"/>
    <property type="match status" value="1"/>
</dbReference>
<dbReference type="GO" id="GO:0016787">
    <property type="term" value="F:hydrolase activity"/>
    <property type="evidence" value="ECO:0007669"/>
    <property type="project" value="UniProtKB-KW"/>
</dbReference>